<feature type="compositionally biased region" description="Basic and acidic residues" evidence="3">
    <location>
        <begin position="370"/>
        <end position="381"/>
    </location>
</feature>
<feature type="domain" description="SUZ" evidence="5">
    <location>
        <begin position="319"/>
        <end position="388"/>
    </location>
</feature>
<dbReference type="PANTHER" id="PTHR31796:SF2">
    <property type="entry name" value="SUZ DOMAIN-CONTAINING PROTEIN 1"/>
    <property type="match status" value="1"/>
</dbReference>
<dbReference type="InterPro" id="IPR039228">
    <property type="entry name" value="SZRD1"/>
</dbReference>
<dbReference type="Pfam" id="PF12752">
    <property type="entry name" value="SUZ"/>
    <property type="match status" value="1"/>
</dbReference>
<proteinExistence type="inferred from homology"/>
<feature type="compositionally biased region" description="Polar residues" evidence="3">
    <location>
        <begin position="315"/>
        <end position="332"/>
    </location>
</feature>
<dbReference type="InterPro" id="IPR024771">
    <property type="entry name" value="SUZ"/>
</dbReference>
<dbReference type="EMBL" id="NHOQ01000099">
    <property type="protein sequence ID" value="PWA32981.1"/>
    <property type="molecule type" value="Genomic_DNA"/>
</dbReference>
<evidence type="ECO:0000256" key="3">
    <source>
        <dbReference type="SAM" id="MobiDB-lite"/>
    </source>
</evidence>
<dbReference type="PANTHER" id="PTHR31796">
    <property type="entry name" value="SUZ DOMAIN-CONTAINING PROTEIN 1"/>
    <property type="match status" value="1"/>
</dbReference>
<evidence type="ECO:0000313" key="8">
    <source>
        <dbReference type="Proteomes" id="UP000250572"/>
    </source>
</evidence>
<protein>
    <recommendedName>
        <fullName evidence="2">SUZ RNA-binding domain-containing</fullName>
    </recommendedName>
</protein>
<dbReference type="Pfam" id="PF15875">
    <property type="entry name" value="DUF4731"/>
    <property type="match status" value="1"/>
</dbReference>
<keyword evidence="8" id="KW-1185">Reference proteome</keyword>
<feature type="region of interest" description="Disordered" evidence="3">
    <location>
        <begin position="307"/>
        <end position="437"/>
    </location>
</feature>
<comment type="similarity">
    <text evidence="1">Belongs to the SZRD1 family.</text>
</comment>
<dbReference type="STRING" id="33528.ENSGAFP00000023821"/>
<keyword evidence="4" id="KW-0472">Membrane</keyword>
<evidence type="ECO:0000259" key="6">
    <source>
        <dbReference type="PROSITE" id="PS51938"/>
    </source>
</evidence>
<dbReference type="AlphaFoldDB" id="A0A315WB43"/>
<organism evidence="7 8">
    <name type="scientific">Gambusia affinis</name>
    <name type="common">Western mosquitofish</name>
    <name type="synonym">Heterandria affinis</name>
    <dbReference type="NCBI Taxonomy" id="33528"/>
    <lineage>
        <taxon>Eukaryota</taxon>
        <taxon>Metazoa</taxon>
        <taxon>Chordata</taxon>
        <taxon>Craniata</taxon>
        <taxon>Vertebrata</taxon>
        <taxon>Euteleostomi</taxon>
        <taxon>Actinopterygii</taxon>
        <taxon>Neopterygii</taxon>
        <taxon>Teleostei</taxon>
        <taxon>Neoteleostei</taxon>
        <taxon>Acanthomorphata</taxon>
        <taxon>Ovalentaria</taxon>
        <taxon>Atherinomorphae</taxon>
        <taxon>Cyprinodontiformes</taxon>
        <taxon>Poeciliidae</taxon>
        <taxon>Poeciliinae</taxon>
        <taxon>Gambusia</taxon>
    </lineage>
</organism>
<evidence type="ECO:0000313" key="7">
    <source>
        <dbReference type="EMBL" id="PWA32981.1"/>
    </source>
</evidence>
<evidence type="ECO:0000256" key="4">
    <source>
        <dbReference type="SAM" id="Phobius"/>
    </source>
</evidence>
<gene>
    <name evidence="7" type="ORF">CCH79_00016889</name>
</gene>
<dbReference type="Pfam" id="PF12901">
    <property type="entry name" value="SUZ-C"/>
    <property type="match status" value="1"/>
</dbReference>
<dbReference type="InterPro" id="IPR031744">
    <property type="entry name" value="SMIM1"/>
</dbReference>
<feature type="transmembrane region" description="Helical" evidence="4">
    <location>
        <begin position="276"/>
        <end position="295"/>
    </location>
</feature>
<evidence type="ECO:0000256" key="1">
    <source>
        <dbReference type="ARBA" id="ARBA00007124"/>
    </source>
</evidence>
<dbReference type="PROSITE" id="PS51673">
    <property type="entry name" value="SUZ"/>
    <property type="match status" value="1"/>
</dbReference>
<evidence type="ECO:0000256" key="2">
    <source>
        <dbReference type="ARBA" id="ARBA00044802"/>
    </source>
</evidence>
<reference evidence="7 8" key="1">
    <citation type="journal article" date="2018" name="G3 (Bethesda)">
        <title>A High-Quality Reference Genome for the Invasive Mosquitofish Gambusia affinis Using a Chicago Library.</title>
        <authorList>
            <person name="Hoffberg S.L."/>
            <person name="Troendle N.J."/>
            <person name="Glenn T.C."/>
            <person name="Mahmud O."/>
            <person name="Louha S."/>
            <person name="Chalopin D."/>
            <person name="Bennetzen J.L."/>
            <person name="Mauricio R."/>
        </authorList>
    </citation>
    <scope>NUCLEOTIDE SEQUENCE [LARGE SCALE GENOMIC DNA]</scope>
    <source>
        <strain evidence="7">NE01/NJP1002.9</strain>
        <tissue evidence="7">Muscle</tissue>
    </source>
</reference>
<accession>A0A315WB43</accession>
<feature type="compositionally biased region" description="Polar residues" evidence="3">
    <location>
        <begin position="404"/>
        <end position="421"/>
    </location>
</feature>
<feature type="transmembrane region" description="Helical" evidence="4">
    <location>
        <begin position="108"/>
        <end position="129"/>
    </location>
</feature>
<dbReference type="Proteomes" id="UP000250572">
    <property type="component" value="Unassembled WGS sequence"/>
</dbReference>
<feature type="domain" description="SUZ-C" evidence="6">
    <location>
        <begin position="393"/>
        <end position="437"/>
    </location>
</feature>
<name>A0A315WB43_GAMAF</name>
<keyword evidence="4" id="KW-0812">Transmembrane</keyword>
<evidence type="ECO:0000259" key="5">
    <source>
        <dbReference type="PROSITE" id="PS51673"/>
    </source>
</evidence>
<comment type="caution">
    <text evidence="7">The sequence shown here is derived from an EMBL/GenBank/DDBJ whole genome shotgun (WGS) entry which is preliminary data.</text>
</comment>
<dbReference type="PROSITE" id="PS51938">
    <property type="entry name" value="SUZ_C"/>
    <property type="match status" value="1"/>
</dbReference>
<sequence length="437" mass="48576">MVKRNGQQMLQEMGYSVKLIFFTADFPGKRGFWVRSSPNMQPTDHMSTAVEYSCGEKNKHGAYLEDSLVAQQQIRRLQIPMKNPVVMEMGGRAGVSLGLRGGVTLSTFLFVVLLFVVLLFLAGLLRIVVKTGFWNCDSKSERLPLTALPHSHPLNGEKKDTGYTLNPHLEFSVTRCALTGPGIHEPDCDCAELVLTCRRTRRVACDVLLPPECLVSVPDHSSVEQRPKKTLPMESSRESSVHYDRWNESNINMNVEASESTARRLYNRLCTGNTGIALKAVGALAALVGIYVIGYEMEKRLEEKLRISQREKESSNSARSPLKTTMVIQDNSLPAGPPPQIRILKRPASNGSLASSMNPNRPTPQVKSLAQREAEYAEARKRILGSACPEETPQEKPNTDRPVRNNSTMPSEDTRSNNHTVRQPAGPDGTQGFRQHR</sequence>
<dbReference type="InterPro" id="IPR024642">
    <property type="entry name" value="SUZ-C"/>
</dbReference>
<feature type="compositionally biased region" description="Basic and acidic residues" evidence="3">
    <location>
        <begin position="393"/>
        <end position="403"/>
    </location>
</feature>
<feature type="compositionally biased region" description="Polar residues" evidence="3">
    <location>
        <begin position="349"/>
        <end position="368"/>
    </location>
</feature>
<keyword evidence="4" id="KW-1133">Transmembrane helix</keyword>